<sequence>MTSTVYCVWKAWNDSIFSNKQYITDLVYEQIVKDVRDRAFSWRNCGRSALNRALCRAWNISAKIL</sequence>
<evidence type="ECO:0000313" key="1">
    <source>
        <dbReference type="EMBL" id="KAI8561609.1"/>
    </source>
</evidence>
<name>A0ACC0P991_RHOML</name>
<organism evidence="1 2">
    <name type="scientific">Rhododendron molle</name>
    <name type="common">Chinese azalea</name>
    <name type="synonym">Azalea mollis</name>
    <dbReference type="NCBI Taxonomy" id="49168"/>
    <lineage>
        <taxon>Eukaryota</taxon>
        <taxon>Viridiplantae</taxon>
        <taxon>Streptophyta</taxon>
        <taxon>Embryophyta</taxon>
        <taxon>Tracheophyta</taxon>
        <taxon>Spermatophyta</taxon>
        <taxon>Magnoliopsida</taxon>
        <taxon>eudicotyledons</taxon>
        <taxon>Gunneridae</taxon>
        <taxon>Pentapetalae</taxon>
        <taxon>asterids</taxon>
        <taxon>Ericales</taxon>
        <taxon>Ericaceae</taxon>
        <taxon>Ericoideae</taxon>
        <taxon>Rhodoreae</taxon>
        <taxon>Rhododendron</taxon>
    </lineage>
</organism>
<protein>
    <submittedName>
        <fullName evidence="1">Uncharacterized protein</fullName>
    </submittedName>
</protein>
<dbReference type="Proteomes" id="UP001062846">
    <property type="component" value="Chromosome 4"/>
</dbReference>
<evidence type="ECO:0000313" key="2">
    <source>
        <dbReference type="Proteomes" id="UP001062846"/>
    </source>
</evidence>
<dbReference type="EMBL" id="CM046391">
    <property type="protein sequence ID" value="KAI8561609.1"/>
    <property type="molecule type" value="Genomic_DNA"/>
</dbReference>
<accession>A0ACC0P991</accession>
<comment type="caution">
    <text evidence="1">The sequence shown here is derived from an EMBL/GenBank/DDBJ whole genome shotgun (WGS) entry which is preliminary data.</text>
</comment>
<reference evidence="1" key="1">
    <citation type="submission" date="2022-02" db="EMBL/GenBank/DDBJ databases">
        <title>Plant Genome Project.</title>
        <authorList>
            <person name="Zhang R.-G."/>
        </authorList>
    </citation>
    <scope>NUCLEOTIDE SEQUENCE</scope>
    <source>
        <strain evidence="1">AT1</strain>
    </source>
</reference>
<keyword evidence="2" id="KW-1185">Reference proteome</keyword>
<proteinExistence type="predicted"/>
<gene>
    <name evidence="1" type="ORF">RHMOL_Rhmol04G0353600</name>
</gene>